<evidence type="ECO:0000259" key="4">
    <source>
        <dbReference type="SMART" id="SM00560"/>
    </source>
</evidence>
<dbReference type="SUPFAM" id="SSF49899">
    <property type="entry name" value="Concanavalin A-like lectins/glucanases"/>
    <property type="match status" value="3"/>
</dbReference>
<feature type="domain" description="LamG-like jellyroll fold" evidence="4">
    <location>
        <begin position="541"/>
        <end position="678"/>
    </location>
</feature>
<feature type="region of interest" description="Disordered" evidence="3">
    <location>
        <begin position="73"/>
        <end position="100"/>
    </location>
</feature>
<proteinExistence type="predicted"/>
<accession>A0A1S7LMV2</accession>
<sequence length="909" mass="97487">MRHPVNSMNQGERGAALLLFLLTMMIAGGTMLYKALNQGNFGIFRLDVQGQETFKETKQAIIAYALQSSPVGTLPCPDVSDPADDVDDSTDPPTGPGYADWDAGTAACRSYIGRLPWQTLGMEEPTDSASETLWYALSPEYGEDPTNADWSLPTYSPGELMVDEVSGLVVALFTPGRDQLSNDDVTLQDRVTDPTDFNQYLEGKTVDADGNTLVNDSATHTYYVASADNDNDGVYTISPADIWRSAGRVIQTVSLNQDVRGVYPLTNTAVDISGHGRDATATDTTLARGPTGAQPGAYRLDGSSGRVELDKDLLDGVERFTVSFWLRTDQTAAKVILSAANATNSDELEIAHDASGMITLKLNNLSLSTAGTLYAINDNSWHHLTFVRVGDTITLYHNTGTTNHDPAAFTDVAATTDALSVDSLQLGCDTANSNCMRGEVADLWFFDSALDAGKVTERYEWLSDDLNKTVPQVVDGRWMHLRFNNSAADLGSAGYDGTVDGVTYTTDNAGTTNEAADFDGSETDGSDNGIYIAGLMGNMPESFTLAFWFRPGNNNATGSCIFCKYDASGNAEFLLGMGNKNATVTVAGVAGASCEINKNSYMHLVVTVDKSSSTETNVTYYKNGSLLCAADPMTAVLGNPNTGANWSLGRGWSGSAHDSFFEGRIDDLKIYDRLLTPDEISYHYGLADTHPSSEGMVAWYPLEGHTHDWVTPTDSATLQPVGGEPSYDEGRFNRADGGVALDGTSQWVELPADLFDAEAFSISMWVDPTETGLTGTHTLLDKQDGSSTHPFTLSLDADNGVSVSLYSAETNSGDTPLTTPQHIVVTVQKSGTDSLVKLYRNGEQIGNDATLNQEITGLTTGDGWSLGARRSGVDEIQFFPGVIDDLRIYNSVLTPAEVDDLHLLTATGG</sequence>
<evidence type="ECO:0000256" key="2">
    <source>
        <dbReference type="ARBA" id="ARBA00023157"/>
    </source>
</evidence>
<dbReference type="AlphaFoldDB" id="A0A1S7LMV2"/>
<feature type="compositionally biased region" description="Acidic residues" evidence="3">
    <location>
        <begin position="81"/>
        <end position="90"/>
    </location>
</feature>
<evidence type="ECO:0000256" key="3">
    <source>
        <dbReference type="SAM" id="MobiDB-lite"/>
    </source>
</evidence>
<dbReference type="EMBL" id="LO017727">
    <property type="protein sequence ID" value="CRH07076.1"/>
    <property type="molecule type" value="Genomic_DNA"/>
</dbReference>
<dbReference type="InterPro" id="IPR013320">
    <property type="entry name" value="ConA-like_dom_sf"/>
</dbReference>
<feature type="domain" description="LamG-like jellyroll fold" evidence="4">
    <location>
        <begin position="758"/>
        <end position="896"/>
    </location>
</feature>
<dbReference type="PANTHER" id="PTHR47635">
    <property type="entry name" value="CUB DOMAIN-CONTAINING PROTEIN"/>
    <property type="match status" value="1"/>
</dbReference>
<dbReference type="Pfam" id="PF13385">
    <property type="entry name" value="Laminin_G_3"/>
    <property type="match status" value="3"/>
</dbReference>
<name>A0A1S7LMV2_MAGMO</name>
<protein>
    <recommendedName>
        <fullName evidence="4">LamG-like jellyroll fold domain-containing protein</fullName>
    </recommendedName>
</protein>
<keyword evidence="1" id="KW-0732">Signal</keyword>
<keyword evidence="2" id="KW-1015">Disulfide bond</keyword>
<reference evidence="5" key="1">
    <citation type="submission" date="2015-04" db="EMBL/GenBank/DDBJ databases">
        <authorList>
            <person name="Syromyatnikov M.Y."/>
            <person name="Popov V.N."/>
        </authorList>
    </citation>
    <scope>NUCLEOTIDE SEQUENCE</scope>
    <source>
        <strain evidence="5">MO-1</strain>
    </source>
</reference>
<dbReference type="InterPro" id="IPR006558">
    <property type="entry name" value="LamG-like"/>
</dbReference>
<evidence type="ECO:0000313" key="5">
    <source>
        <dbReference type="EMBL" id="CRH07076.1"/>
    </source>
</evidence>
<dbReference type="SMART" id="SM00560">
    <property type="entry name" value="LamGL"/>
    <property type="match status" value="2"/>
</dbReference>
<dbReference type="Gene3D" id="2.60.120.200">
    <property type="match status" value="3"/>
</dbReference>
<dbReference type="PANTHER" id="PTHR47635:SF2">
    <property type="entry name" value="LAMG-LIKE JELLYROLL FOLD DOMAIN-CONTAINING PROTEIN"/>
    <property type="match status" value="1"/>
</dbReference>
<gene>
    <name evidence="5" type="ORF">MAGMO_2930</name>
</gene>
<organism evidence="5">
    <name type="scientific">Magnetococcus massalia (strain MO-1)</name>
    <dbReference type="NCBI Taxonomy" id="451514"/>
    <lineage>
        <taxon>Bacteria</taxon>
        <taxon>Pseudomonadati</taxon>
        <taxon>Pseudomonadota</taxon>
        <taxon>Magnetococcia</taxon>
        <taxon>Magnetococcales</taxon>
        <taxon>Magnetococcaceae</taxon>
        <taxon>Magnetococcus</taxon>
    </lineage>
</organism>
<evidence type="ECO:0000256" key="1">
    <source>
        <dbReference type="ARBA" id="ARBA00022729"/>
    </source>
</evidence>